<dbReference type="GO" id="GO:0009244">
    <property type="term" value="P:lipopolysaccharide core region biosynthetic process"/>
    <property type="evidence" value="ECO:0007669"/>
    <property type="project" value="TreeGrafter"/>
</dbReference>
<accession>A0A841LVL6</accession>
<evidence type="ECO:0000256" key="6">
    <source>
        <dbReference type="ARBA" id="ARBA00022989"/>
    </source>
</evidence>
<dbReference type="InterPro" id="IPR058130">
    <property type="entry name" value="PEA_transf_C"/>
</dbReference>
<dbReference type="EMBL" id="JACIIU010000004">
    <property type="protein sequence ID" value="MBB6260920.1"/>
    <property type="molecule type" value="Genomic_DNA"/>
</dbReference>
<keyword evidence="2" id="KW-1003">Cell membrane</keyword>
<evidence type="ECO:0000256" key="4">
    <source>
        <dbReference type="ARBA" id="ARBA00022679"/>
    </source>
</evidence>
<keyword evidence="12" id="KW-1185">Reference proteome</keyword>
<feature type="domain" description="Sulfatase N-terminal" evidence="9">
    <location>
        <begin position="191"/>
        <end position="479"/>
    </location>
</feature>
<evidence type="ECO:0000313" key="11">
    <source>
        <dbReference type="EMBL" id="MBB6260920.1"/>
    </source>
</evidence>
<dbReference type="InterPro" id="IPR012549">
    <property type="entry name" value="EptA-like_N"/>
</dbReference>
<feature type="domain" description="Phosphoethanolamine transferase N-terminal" evidence="10">
    <location>
        <begin position="10"/>
        <end position="161"/>
    </location>
</feature>
<dbReference type="PANTHER" id="PTHR30443">
    <property type="entry name" value="INNER MEMBRANE PROTEIN"/>
    <property type="match status" value="1"/>
</dbReference>
<dbReference type="EC" id="2.7.8.-" evidence="11"/>
<dbReference type="SUPFAM" id="SSF53649">
    <property type="entry name" value="Alkaline phosphatase-like"/>
    <property type="match status" value="1"/>
</dbReference>
<feature type="transmembrane region" description="Helical" evidence="8">
    <location>
        <begin position="76"/>
        <end position="94"/>
    </location>
</feature>
<protein>
    <submittedName>
        <fullName evidence="11">Lipid A ethanolaminephosphotransferase</fullName>
        <ecNumber evidence="11">2.7.8.-</ecNumber>
    </submittedName>
</protein>
<dbReference type="Gene3D" id="3.40.720.10">
    <property type="entry name" value="Alkaline Phosphatase, subunit A"/>
    <property type="match status" value="1"/>
</dbReference>
<keyword evidence="5 8" id="KW-0812">Transmembrane</keyword>
<dbReference type="PANTHER" id="PTHR30443:SF0">
    <property type="entry name" value="PHOSPHOETHANOLAMINE TRANSFERASE EPTA"/>
    <property type="match status" value="1"/>
</dbReference>
<evidence type="ECO:0000256" key="1">
    <source>
        <dbReference type="ARBA" id="ARBA00004429"/>
    </source>
</evidence>
<name>A0A841LVL6_9HYPH</name>
<keyword evidence="7 8" id="KW-0472">Membrane</keyword>
<dbReference type="CDD" id="cd16017">
    <property type="entry name" value="LptA"/>
    <property type="match status" value="1"/>
</dbReference>
<sequence length="496" mass="55646">MKVVVMAVALLLLHIAILVLFSAQYVIKPFLILMVMTAAGGSYFGETFGTIITRNVVEATLTTTAGESRNLMTTGFITHMVLYGLLPSLLIVWVRIKHRPIFKKILVNTPVILGCVVGFVVLVASDFGAYSSMYRMHRNDIMARLVPYKPVASTVDYFVRHYTERHIVMQPLGQDAVQETVALPEGKKLLTVVVVGETARAQNFSLNGYNRETNPELKKREVIAFTNTTSCGTETSVSVPCMFSPFPRKDYSSAKFKGSENLLDVLQYAGVKVEWWENNTGDKGVADRSKLIDLQNSYDPKYCEGGECLDQILSDYLRDHLKDFDGNTTLVLHMTGSHGPAYYMRYPPEMAQFKPECRTAEFSECEDSQIVNAYDNTILYTDKILSQIIDILKANEDKFVSSMIYMSDHGESLGERGLYLHAAPYFIAPDTQTHIPFITWFSPDYQAVTGTDLSCLRASTAEEASHDNLFHTVLGMMNVKTSVYDRSLDRFAACRK</sequence>
<dbReference type="AlphaFoldDB" id="A0A841LVL6"/>
<gene>
    <name evidence="11" type="ORF">FHS77_001461</name>
</gene>
<dbReference type="GO" id="GO:0005886">
    <property type="term" value="C:plasma membrane"/>
    <property type="evidence" value="ECO:0007669"/>
    <property type="project" value="UniProtKB-SubCell"/>
</dbReference>
<dbReference type="Proteomes" id="UP000555393">
    <property type="component" value="Unassembled WGS sequence"/>
</dbReference>
<dbReference type="NCBIfam" id="NF028537">
    <property type="entry name" value="P_eth_NH2_trans"/>
    <property type="match status" value="1"/>
</dbReference>
<dbReference type="InterPro" id="IPR000917">
    <property type="entry name" value="Sulfatase_N"/>
</dbReference>
<comment type="caution">
    <text evidence="11">The sequence shown here is derived from an EMBL/GenBank/DDBJ whole genome shotgun (WGS) entry which is preliminary data.</text>
</comment>
<dbReference type="Pfam" id="PF08019">
    <property type="entry name" value="EptA_B_N"/>
    <property type="match status" value="1"/>
</dbReference>
<keyword evidence="3" id="KW-0997">Cell inner membrane</keyword>
<dbReference type="InterPro" id="IPR040423">
    <property type="entry name" value="PEA_transferase"/>
</dbReference>
<proteinExistence type="predicted"/>
<reference evidence="11 12" key="1">
    <citation type="submission" date="2020-08" db="EMBL/GenBank/DDBJ databases">
        <title>Genomic Encyclopedia of Type Strains, Phase IV (KMG-IV): sequencing the most valuable type-strain genomes for metagenomic binning, comparative biology and taxonomic classification.</title>
        <authorList>
            <person name="Goeker M."/>
        </authorList>
    </citation>
    <scope>NUCLEOTIDE SEQUENCE [LARGE SCALE GENOMIC DNA]</scope>
    <source>
        <strain evidence="11 12">DSM 22336</strain>
    </source>
</reference>
<evidence type="ECO:0000259" key="10">
    <source>
        <dbReference type="Pfam" id="PF08019"/>
    </source>
</evidence>
<dbReference type="GO" id="GO:0016776">
    <property type="term" value="F:phosphotransferase activity, phosphate group as acceptor"/>
    <property type="evidence" value="ECO:0007669"/>
    <property type="project" value="TreeGrafter"/>
</dbReference>
<keyword evidence="4 11" id="KW-0808">Transferase</keyword>
<dbReference type="Pfam" id="PF00884">
    <property type="entry name" value="Sulfatase"/>
    <property type="match status" value="1"/>
</dbReference>
<organism evidence="11 12">
    <name type="scientific">Paenochrobactrum gallinarii</name>
    <dbReference type="NCBI Taxonomy" id="643673"/>
    <lineage>
        <taxon>Bacteria</taxon>
        <taxon>Pseudomonadati</taxon>
        <taxon>Pseudomonadota</taxon>
        <taxon>Alphaproteobacteria</taxon>
        <taxon>Hyphomicrobiales</taxon>
        <taxon>Brucellaceae</taxon>
        <taxon>Paenochrobactrum</taxon>
    </lineage>
</organism>
<comment type="subcellular location">
    <subcellularLocation>
        <location evidence="1">Cell inner membrane</location>
        <topology evidence="1">Multi-pass membrane protein</topology>
    </subcellularLocation>
</comment>
<evidence type="ECO:0000256" key="2">
    <source>
        <dbReference type="ARBA" id="ARBA00022475"/>
    </source>
</evidence>
<evidence type="ECO:0000259" key="9">
    <source>
        <dbReference type="Pfam" id="PF00884"/>
    </source>
</evidence>
<dbReference type="InterPro" id="IPR017850">
    <property type="entry name" value="Alkaline_phosphatase_core_sf"/>
</dbReference>
<keyword evidence="6 8" id="KW-1133">Transmembrane helix</keyword>
<evidence type="ECO:0000256" key="5">
    <source>
        <dbReference type="ARBA" id="ARBA00022692"/>
    </source>
</evidence>
<evidence type="ECO:0000256" key="3">
    <source>
        <dbReference type="ARBA" id="ARBA00022519"/>
    </source>
</evidence>
<evidence type="ECO:0000256" key="8">
    <source>
        <dbReference type="SAM" id="Phobius"/>
    </source>
</evidence>
<feature type="transmembrane region" description="Helical" evidence="8">
    <location>
        <begin position="106"/>
        <end position="130"/>
    </location>
</feature>
<evidence type="ECO:0000256" key="7">
    <source>
        <dbReference type="ARBA" id="ARBA00023136"/>
    </source>
</evidence>
<evidence type="ECO:0000313" key="12">
    <source>
        <dbReference type="Proteomes" id="UP000555393"/>
    </source>
</evidence>